<keyword evidence="6" id="KW-1185">Reference proteome</keyword>
<dbReference type="UniPathway" id="UPA00051">
    <property type="reaction ID" value="UER00074"/>
</dbReference>
<dbReference type="STRING" id="1465490.SAMN05444277_107161"/>
<dbReference type="Gene3D" id="3.40.50.1820">
    <property type="entry name" value="alpha/beta hydrolase"/>
    <property type="match status" value="1"/>
</dbReference>
<keyword evidence="2" id="KW-0486">Methionine biosynthesis</keyword>
<reference evidence="5 6" key="1">
    <citation type="submission" date="2016-10" db="EMBL/GenBank/DDBJ databases">
        <authorList>
            <person name="de Groot N.N."/>
        </authorList>
    </citation>
    <scope>NUCLEOTIDE SEQUENCE [LARGE SCALE GENOMIC DNA]</scope>
    <source>
        <strain evidence="5 6">DSM 28286</strain>
    </source>
</reference>
<evidence type="ECO:0000313" key="5">
    <source>
        <dbReference type="EMBL" id="SFQ26110.1"/>
    </source>
</evidence>
<organism evidence="5 6">
    <name type="scientific">Parafilimonas terrae</name>
    <dbReference type="NCBI Taxonomy" id="1465490"/>
    <lineage>
        <taxon>Bacteria</taxon>
        <taxon>Pseudomonadati</taxon>
        <taxon>Bacteroidota</taxon>
        <taxon>Chitinophagia</taxon>
        <taxon>Chitinophagales</taxon>
        <taxon>Chitinophagaceae</taxon>
        <taxon>Parafilimonas</taxon>
    </lineage>
</organism>
<comment type="subunit">
    <text evidence="2">Homodimer.</text>
</comment>
<comment type="similarity">
    <text evidence="2">Belongs to the AB hydrolase superfamily. MetX family.</text>
</comment>
<feature type="binding site" evidence="2">
    <location>
        <position position="211"/>
    </location>
    <ligand>
        <name>substrate</name>
    </ligand>
</feature>
<dbReference type="GO" id="GO:0004414">
    <property type="term" value="F:homoserine O-acetyltransferase activity"/>
    <property type="evidence" value="ECO:0007669"/>
    <property type="project" value="UniProtKB-UniRule"/>
</dbReference>
<evidence type="ECO:0000256" key="3">
    <source>
        <dbReference type="PIRSR" id="PIRSR000443-1"/>
    </source>
</evidence>
<dbReference type="SUPFAM" id="SSF53474">
    <property type="entry name" value="alpha/beta-Hydrolases"/>
    <property type="match status" value="1"/>
</dbReference>
<evidence type="ECO:0000256" key="2">
    <source>
        <dbReference type="HAMAP-Rule" id="MF_00296"/>
    </source>
</evidence>
<accession>A0A1I5X2H7</accession>
<feature type="active site" evidence="2 3">
    <location>
        <position position="300"/>
    </location>
</feature>
<comment type="function">
    <text evidence="2">Transfers an acetyl group from acetyl-CoA to L-homoserine, forming acetyl-L-homoserine.</text>
</comment>
<feature type="active site" description="Nucleophile" evidence="2 3">
    <location>
        <position position="145"/>
    </location>
</feature>
<keyword evidence="2" id="KW-0012">Acyltransferase</keyword>
<name>A0A1I5X2H7_9BACT</name>
<dbReference type="PANTHER" id="PTHR32268">
    <property type="entry name" value="HOMOSERINE O-ACETYLTRANSFERASE"/>
    <property type="match status" value="1"/>
</dbReference>
<dbReference type="NCBIfam" id="TIGR01392">
    <property type="entry name" value="homoserO_Ac_trn"/>
    <property type="match status" value="1"/>
</dbReference>
<dbReference type="Pfam" id="PF00561">
    <property type="entry name" value="Abhydrolase_1"/>
    <property type="match status" value="1"/>
</dbReference>
<dbReference type="GO" id="GO:0009086">
    <property type="term" value="P:methionine biosynthetic process"/>
    <property type="evidence" value="ECO:0007669"/>
    <property type="project" value="UniProtKB-UniRule"/>
</dbReference>
<dbReference type="EMBL" id="FOXQ01000007">
    <property type="protein sequence ID" value="SFQ26110.1"/>
    <property type="molecule type" value="Genomic_DNA"/>
</dbReference>
<dbReference type="InterPro" id="IPR008220">
    <property type="entry name" value="HAT_MetX-like"/>
</dbReference>
<proteinExistence type="inferred from homology"/>
<dbReference type="Proteomes" id="UP000199031">
    <property type="component" value="Unassembled WGS sequence"/>
</dbReference>
<comment type="subcellular location">
    <subcellularLocation>
        <location evidence="2">Cytoplasm</location>
    </subcellularLocation>
</comment>
<dbReference type="GO" id="GO:0009092">
    <property type="term" value="P:homoserine metabolic process"/>
    <property type="evidence" value="ECO:0007669"/>
    <property type="project" value="TreeGrafter"/>
</dbReference>
<evidence type="ECO:0000313" key="6">
    <source>
        <dbReference type="Proteomes" id="UP000199031"/>
    </source>
</evidence>
<keyword evidence="2" id="KW-0028">Amino-acid biosynthesis</keyword>
<feature type="binding site" evidence="2">
    <location>
        <position position="330"/>
    </location>
    <ligand>
        <name>substrate</name>
    </ligand>
</feature>
<dbReference type="PIRSF" id="PIRSF000443">
    <property type="entry name" value="Homoser_Ac_trans"/>
    <property type="match status" value="1"/>
</dbReference>
<gene>
    <name evidence="2" type="primary">metXA</name>
    <name evidence="5" type="ORF">SAMN05444277_107161</name>
</gene>
<feature type="active site" evidence="2 3">
    <location>
        <position position="329"/>
    </location>
</feature>
<dbReference type="InterPro" id="IPR029058">
    <property type="entry name" value="AB_hydrolase_fold"/>
</dbReference>
<comment type="caution">
    <text evidence="2">Lacks conserved residue(s) required for the propagation of feature annotation.</text>
</comment>
<dbReference type="InterPro" id="IPR000073">
    <property type="entry name" value="AB_hydrolase_1"/>
</dbReference>
<evidence type="ECO:0000256" key="1">
    <source>
        <dbReference type="ARBA" id="ARBA00022679"/>
    </source>
</evidence>
<comment type="pathway">
    <text evidence="2">Amino-acid biosynthesis; L-methionine biosynthesis via de novo pathway; O-acetyl-L-homoserine from L-homoserine: step 1/1.</text>
</comment>
<dbReference type="GO" id="GO:0005737">
    <property type="term" value="C:cytoplasm"/>
    <property type="evidence" value="ECO:0007669"/>
    <property type="project" value="UniProtKB-SubCell"/>
</dbReference>
<dbReference type="AlphaFoldDB" id="A0A1I5X2H7"/>
<evidence type="ECO:0000259" key="4">
    <source>
        <dbReference type="Pfam" id="PF00561"/>
    </source>
</evidence>
<protein>
    <recommendedName>
        <fullName evidence="2">Homoserine O-acetyltransferase</fullName>
        <shortName evidence="2">HAT</shortName>
        <ecNumber evidence="2">2.3.1.31</ecNumber>
    </recommendedName>
    <alternativeName>
        <fullName evidence="2">Homoserine transacetylase</fullName>
        <shortName evidence="2">HTA</shortName>
    </alternativeName>
</protein>
<feature type="domain" description="AB hydrolase-1" evidence="4">
    <location>
        <begin position="50"/>
        <end position="335"/>
    </location>
</feature>
<keyword evidence="1 2" id="KW-0808">Transferase</keyword>
<dbReference type="EC" id="2.3.1.31" evidence="2"/>
<dbReference type="PANTHER" id="PTHR32268:SF11">
    <property type="entry name" value="HOMOSERINE O-ACETYLTRANSFERASE"/>
    <property type="match status" value="1"/>
</dbReference>
<keyword evidence="2" id="KW-0963">Cytoplasm</keyword>
<dbReference type="HAMAP" id="MF_00296">
    <property type="entry name" value="MetX_acyltransf"/>
    <property type="match status" value="1"/>
</dbReference>
<sequence>MNFVNNYKKKKVSKTFTCNKPFKLESGAVLNGFHLAYTTHGKLNADKSNVVWIFHALTANSDPAEWWGGLVGNDKFFDPKKYFIVCVNMPGSCYGSINAFDINPATNNSWYHAFPWFTTRDMVRTYRHLKNHLGISKIHIGIGGSMGGQQLLEWSIEEPELFQYIIPIATNAFHSAWGVAFNASQRFAIENDATWKEHHVDAGLEGMKTARSIALLSYRSYDTYKLTQKITSDNLNSRERSSESYQQYQGEKLAKRFNAFSYYFLSKGMDNHNVGRGRESTVKALEQIKAKALVIGISSDLLFPPTEQEFIAAHVPYAEFREIHSPYGHDGFLLEYEQIEEAIKTFLYNKVEEEALVTV</sequence>
<comment type="catalytic activity">
    <reaction evidence="2">
        <text>L-homoserine + acetyl-CoA = O-acetyl-L-homoserine + CoA</text>
        <dbReference type="Rhea" id="RHEA:13701"/>
        <dbReference type="ChEBI" id="CHEBI:57287"/>
        <dbReference type="ChEBI" id="CHEBI:57288"/>
        <dbReference type="ChEBI" id="CHEBI:57476"/>
        <dbReference type="ChEBI" id="CHEBI:57716"/>
        <dbReference type="EC" id="2.3.1.31"/>
    </reaction>
</comment>